<dbReference type="InterPro" id="IPR003439">
    <property type="entry name" value="ABC_transporter-like_ATP-bd"/>
</dbReference>
<gene>
    <name evidence="6" type="ORF">DQG23_16655</name>
</gene>
<evidence type="ECO:0000313" key="6">
    <source>
        <dbReference type="EMBL" id="RAV20101.1"/>
    </source>
</evidence>
<evidence type="ECO:0000313" key="7">
    <source>
        <dbReference type="Proteomes" id="UP000250369"/>
    </source>
</evidence>
<sequence length="301" mass="34121">MSILATRNLTKRYGKSRGVSDINLQVEEGEIFGFIGPNGAGKSTTIRMLMQLAYPTSGEIMLFGSKVEGEMPELRKRIGYLPSEINLYKDMTGRQLLEWAARAHGLELSRTDAAAYAELLQYDMDKTVKSYSLGNRKKLGIILSLLHRPKLLILDEPTSGLDPLVQHAFFDLLKQLNAEGMTVFFSTHVLNEVEKVCDRVAIIREGSIIRTSRIDEISGGSKRTYAVQFTEPGDRTEAYGLWELDPDVRYEAGVHTFTSRRSIHDTLQAISRYDIRDITIQKPTLEELFMDYYRKDRGDGK</sequence>
<dbReference type="InterPro" id="IPR017871">
    <property type="entry name" value="ABC_transporter-like_CS"/>
</dbReference>
<dbReference type="RefSeq" id="WP_113031998.1">
    <property type="nucleotide sequence ID" value="NZ_QMFB01000009.1"/>
</dbReference>
<organism evidence="6 7">
    <name type="scientific">Paenibacillus contaminans</name>
    <dbReference type="NCBI Taxonomy" id="450362"/>
    <lineage>
        <taxon>Bacteria</taxon>
        <taxon>Bacillati</taxon>
        <taxon>Bacillota</taxon>
        <taxon>Bacilli</taxon>
        <taxon>Bacillales</taxon>
        <taxon>Paenibacillaceae</taxon>
        <taxon>Paenibacillus</taxon>
    </lineage>
</organism>
<dbReference type="PANTHER" id="PTHR42711:SF5">
    <property type="entry name" value="ABC TRANSPORTER ATP-BINDING PROTEIN NATA"/>
    <property type="match status" value="1"/>
</dbReference>
<comment type="similarity">
    <text evidence="1">Belongs to the ABC transporter superfamily.</text>
</comment>
<feature type="domain" description="ABC transporter" evidence="5">
    <location>
        <begin position="4"/>
        <end position="230"/>
    </location>
</feature>
<dbReference type="EMBL" id="QMFB01000009">
    <property type="protein sequence ID" value="RAV20101.1"/>
    <property type="molecule type" value="Genomic_DNA"/>
</dbReference>
<comment type="caution">
    <text evidence="6">The sequence shown here is derived from an EMBL/GenBank/DDBJ whole genome shotgun (WGS) entry which is preliminary data.</text>
</comment>
<accession>A0A329MJH1</accession>
<dbReference type="GO" id="GO:0005524">
    <property type="term" value="F:ATP binding"/>
    <property type="evidence" value="ECO:0007669"/>
    <property type="project" value="UniProtKB-KW"/>
</dbReference>
<dbReference type="InterPro" id="IPR050763">
    <property type="entry name" value="ABC_transporter_ATP-binding"/>
</dbReference>
<evidence type="ECO:0000256" key="3">
    <source>
        <dbReference type="ARBA" id="ARBA00022741"/>
    </source>
</evidence>
<dbReference type="Pfam" id="PF00005">
    <property type="entry name" value="ABC_tran"/>
    <property type="match status" value="1"/>
</dbReference>
<evidence type="ECO:0000256" key="2">
    <source>
        <dbReference type="ARBA" id="ARBA00022448"/>
    </source>
</evidence>
<dbReference type="PANTHER" id="PTHR42711">
    <property type="entry name" value="ABC TRANSPORTER ATP-BINDING PROTEIN"/>
    <property type="match status" value="1"/>
</dbReference>
<evidence type="ECO:0000256" key="1">
    <source>
        <dbReference type="ARBA" id="ARBA00005417"/>
    </source>
</evidence>
<reference evidence="6 7" key="1">
    <citation type="journal article" date="2009" name="Int. J. Syst. Evol. Microbiol.">
        <title>Paenibacillus contaminans sp. nov., isolated from a contaminated laboratory plate.</title>
        <authorList>
            <person name="Chou J.H."/>
            <person name="Lee J.H."/>
            <person name="Lin M.C."/>
            <person name="Chang P.S."/>
            <person name="Arun A.B."/>
            <person name="Young C.C."/>
            <person name="Chen W.M."/>
        </authorList>
    </citation>
    <scope>NUCLEOTIDE SEQUENCE [LARGE SCALE GENOMIC DNA]</scope>
    <source>
        <strain evidence="6 7">CKOBP-6</strain>
    </source>
</reference>
<name>A0A329MJH1_9BACL</name>
<dbReference type="InterPro" id="IPR027417">
    <property type="entry name" value="P-loop_NTPase"/>
</dbReference>
<dbReference type="GO" id="GO:0016887">
    <property type="term" value="F:ATP hydrolysis activity"/>
    <property type="evidence" value="ECO:0007669"/>
    <property type="project" value="InterPro"/>
</dbReference>
<keyword evidence="3" id="KW-0547">Nucleotide-binding</keyword>
<dbReference type="CDD" id="cd03230">
    <property type="entry name" value="ABC_DR_subfamily_A"/>
    <property type="match status" value="1"/>
</dbReference>
<keyword evidence="7" id="KW-1185">Reference proteome</keyword>
<keyword evidence="2" id="KW-0813">Transport</keyword>
<dbReference type="PROSITE" id="PS50893">
    <property type="entry name" value="ABC_TRANSPORTER_2"/>
    <property type="match status" value="1"/>
</dbReference>
<keyword evidence="4 6" id="KW-0067">ATP-binding</keyword>
<dbReference type="InterPro" id="IPR003593">
    <property type="entry name" value="AAA+_ATPase"/>
</dbReference>
<dbReference type="PROSITE" id="PS00211">
    <property type="entry name" value="ABC_TRANSPORTER_1"/>
    <property type="match status" value="1"/>
</dbReference>
<proteinExistence type="inferred from homology"/>
<dbReference type="AlphaFoldDB" id="A0A329MJH1"/>
<protein>
    <submittedName>
        <fullName evidence="6">ABC transporter ATP-binding protein</fullName>
    </submittedName>
</protein>
<evidence type="ECO:0000256" key="4">
    <source>
        <dbReference type="ARBA" id="ARBA00022840"/>
    </source>
</evidence>
<dbReference type="SMART" id="SM00382">
    <property type="entry name" value="AAA"/>
    <property type="match status" value="1"/>
</dbReference>
<evidence type="ECO:0000259" key="5">
    <source>
        <dbReference type="PROSITE" id="PS50893"/>
    </source>
</evidence>
<dbReference type="SUPFAM" id="SSF52540">
    <property type="entry name" value="P-loop containing nucleoside triphosphate hydrolases"/>
    <property type="match status" value="1"/>
</dbReference>
<dbReference type="Proteomes" id="UP000250369">
    <property type="component" value="Unassembled WGS sequence"/>
</dbReference>
<dbReference type="OrthoDB" id="9804819at2"/>
<dbReference type="Gene3D" id="3.40.50.300">
    <property type="entry name" value="P-loop containing nucleotide triphosphate hydrolases"/>
    <property type="match status" value="1"/>
</dbReference>